<dbReference type="InterPro" id="IPR001563">
    <property type="entry name" value="Peptidase_S10"/>
</dbReference>
<dbReference type="PANTHER" id="PTHR11802:SF113">
    <property type="entry name" value="SERINE CARBOXYPEPTIDASE CTSA-4.1"/>
    <property type="match status" value="1"/>
</dbReference>
<dbReference type="EMBL" id="CAADRA010005262">
    <property type="protein sequence ID" value="VFT87825.1"/>
    <property type="molecule type" value="Genomic_DNA"/>
</dbReference>
<evidence type="ECO:0000313" key="6">
    <source>
        <dbReference type="EMBL" id="KAF0698428.1"/>
    </source>
</evidence>
<evidence type="ECO:0000256" key="2">
    <source>
        <dbReference type="ARBA" id="ARBA00022645"/>
    </source>
</evidence>
<comment type="similarity">
    <text evidence="1">Belongs to the peptidase S10 family.</text>
</comment>
<dbReference type="Proteomes" id="UP000332933">
    <property type="component" value="Unassembled WGS sequence"/>
</dbReference>
<dbReference type="GO" id="GO:0004185">
    <property type="term" value="F:serine-type carboxypeptidase activity"/>
    <property type="evidence" value="ECO:0007669"/>
    <property type="project" value="InterPro"/>
</dbReference>
<evidence type="ECO:0000256" key="5">
    <source>
        <dbReference type="ARBA" id="ARBA00023180"/>
    </source>
</evidence>
<evidence type="ECO:0000313" key="8">
    <source>
        <dbReference type="Proteomes" id="UP000332933"/>
    </source>
</evidence>
<evidence type="ECO:0000313" key="7">
    <source>
        <dbReference type="EMBL" id="VFT87825.1"/>
    </source>
</evidence>
<evidence type="ECO:0000256" key="4">
    <source>
        <dbReference type="ARBA" id="ARBA00022801"/>
    </source>
</evidence>
<dbReference type="InterPro" id="IPR029058">
    <property type="entry name" value="AB_hydrolase_fold"/>
</dbReference>
<name>A0A485KRT7_9STRA</name>
<gene>
    <name evidence="7" type="primary">Aste57867_10957</name>
    <name evidence="6" type="ORF">As57867_010917</name>
    <name evidence="7" type="ORF">ASTE57867_10957</name>
</gene>
<dbReference type="OrthoDB" id="443318at2759"/>
<proteinExistence type="inferred from homology"/>
<dbReference type="GO" id="GO:0006508">
    <property type="term" value="P:proteolysis"/>
    <property type="evidence" value="ECO:0007669"/>
    <property type="project" value="UniProtKB-KW"/>
</dbReference>
<evidence type="ECO:0000256" key="3">
    <source>
        <dbReference type="ARBA" id="ARBA00022670"/>
    </source>
</evidence>
<keyword evidence="5" id="KW-0325">Glycoprotein</keyword>
<organism evidence="7 8">
    <name type="scientific">Aphanomyces stellatus</name>
    <dbReference type="NCBI Taxonomy" id="120398"/>
    <lineage>
        <taxon>Eukaryota</taxon>
        <taxon>Sar</taxon>
        <taxon>Stramenopiles</taxon>
        <taxon>Oomycota</taxon>
        <taxon>Saprolegniomycetes</taxon>
        <taxon>Saprolegniales</taxon>
        <taxon>Verrucalvaceae</taxon>
        <taxon>Aphanomyces</taxon>
    </lineage>
</organism>
<evidence type="ECO:0000256" key="1">
    <source>
        <dbReference type="ARBA" id="ARBA00009431"/>
    </source>
</evidence>
<dbReference type="PRINTS" id="PR00724">
    <property type="entry name" value="CRBOXYPTASEC"/>
</dbReference>
<dbReference type="AlphaFoldDB" id="A0A485KRT7"/>
<dbReference type="Gene3D" id="3.40.50.1820">
    <property type="entry name" value="alpha/beta hydrolase"/>
    <property type="match status" value="1"/>
</dbReference>
<accession>A0A485KRT7</accession>
<reference evidence="7 8" key="1">
    <citation type="submission" date="2019-03" db="EMBL/GenBank/DDBJ databases">
        <authorList>
            <person name="Gaulin E."/>
            <person name="Dumas B."/>
        </authorList>
    </citation>
    <scope>NUCLEOTIDE SEQUENCE [LARGE SCALE GENOMIC DNA]</scope>
    <source>
        <strain evidence="7">CBS 568.67</strain>
    </source>
</reference>
<dbReference type="PANTHER" id="PTHR11802">
    <property type="entry name" value="SERINE PROTEASE FAMILY S10 SERINE CARBOXYPEPTIDASE"/>
    <property type="match status" value="1"/>
</dbReference>
<sequence>MQSLSATVHDESLPLLLPGPPRGLCVGRFQAVLLPLLAITASTGLLLSTMRSYVPQLEQFDALPPSSSKTANILAGPASSFCDPHVHHEFGYVSLHESRSHYFYALFESRSKHRATDPLIIYLEGGPGASSLWTMFNHNGPCTIGSDLNSTTYNPYSWTSNANVLWLDQPTGVGFSHGLHQHSHRRDVDIGPLVYGFLLSWLRDHPAYMSRPLFIAGHLFGGYLAPAAAHYILAQEANTSQESTINLSGIIIASGITDAIVQYPSLVDVVAANAYNLTLVQTNQLETFRASAAKLKHLLVACQATSKDSDTACVGAISVWETELLDPILHISHAKMRDLLDMRQTCIPTCPDRGRAETDEFLNLPSVQALLQVNRSFATMRPSILAAFAAVRAKSAIQFVAPLLAQGVRVLAFAGDADLVVPWTGVDAWTRQLEWLGAKAFNDDAASVAPLVVDGKVTGEVRSTAAGLSAVRVDKAGNVVSLDQPAVALALVTRFVHGLRLDQ</sequence>
<protein>
    <submittedName>
        <fullName evidence="7">Aste57867_10957 protein</fullName>
    </submittedName>
</protein>
<keyword evidence="4" id="KW-0378">Hydrolase</keyword>
<dbReference type="Pfam" id="PF00450">
    <property type="entry name" value="Peptidase_S10"/>
    <property type="match status" value="1"/>
</dbReference>
<reference evidence="6" key="2">
    <citation type="submission" date="2019-06" db="EMBL/GenBank/DDBJ databases">
        <title>Genomics analysis of Aphanomyces spp. identifies a new class of oomycete effector associated with host adaptation.</title>
        <authorList>
            <person name="Gaulin E."/>
        </authorList>
    </citation>
    <scope>NUCLEOTIDE SEQUENCE</scope>
    <source>
        <strain evidence="6">CBS 578.67</strain>
    </source>
</reference>
<dbReference type="EMBL" id="VJMH01005241">
    <property type="protein sequence ID" value="KAF0698428.1"/>
    <property type="molecule type" value="Genomic_DNA"/>
</dbReference>
<keyword evidence="2" id="KW-0121">Carboxypeptidase</keyword>
<keyword evidence="8" id="KW-1185">Reference proteome</keyword>
<keyword evidence="3" id="KW-0645">Protease</keyword>
<dbReference type="Gene3D" id="1.10.287.410">
    <property type="match status" value="1"/>
</dbReference>
<dbReference type="SUPFAM" id="SSF53474">
    <property type="entry name" value="alpha/beta-Hydrolases"/>
    <property type="match status" value="1"/>
</dbReference>